<dbReference type="Proteomes" id="UP000625711">
    <property type="component" value="Unassembled WGS sequence"/>
</dbReference>
<evidence type="ECO:0000313" key="1">
    <source>
        <dbReference type="EMBL" id="KAF7275299.1"/>
    </source>
</evidence>
<protein>
    <submittedName>
        <fullName evidence="1">Uncharacterized protein</fullName>
    </submittedName>
</protein>
<dbReference type="EMBL" id="JAACXV010010867">
    <property type="protein sequence ID" value="KAF7275299.1"/>
    <property type="molecule type" value="Genomic_DNA"/>
</dbReference>
<accession>A0A834I919</accession>
<sequence length="93" mass="10157">MSAFSLDFVLGKRAVGGAGDDSDIWSGAARHNWAESERDCFAIEAGQACGPCNYQSPRKAGFLSIILVKWTDPTWISCISRQHNRIILGLISD</sequence>
<keyword evidence="2" id="KW-1185">Reference proteome</keyword>
<gene>
    <name evidence="1" type="ORF">GWI33_011890</name>
</gene>
<proteinExistence type="predicted"/>
<reference evidence="1" key="1">
    <citation type="submission" date="2020-08" db="EMBL/GenBank/DDBJ databases">
        <title>Genome sequencing and assembly of the red palm weevil Rhynchophorus ferrugineus.</title>
        <authorList>
            <person name="Dias G.B."/>
            <person name="Bergman C.M."/>
            <person name="Manee M."/>
        </authorList>
    </citation>
    <scope>NUCLEOTIDE SEQUENCE</scope>
    <source>
        <strain evidence="1">AA-2017</strain>
        <tissue evidence="1">Whole larva</tissue>
    </source>
</reference>
<name>A0A834I919_RHYFE</name>
<comment type="caution">
    <text evidence="1">The sequence shown here is derived from an EMBL/GenBank/DDBJ whole genome shotgun (WGS) entry which is preliminary data.</text>
</comment>
<evidence type="ECO:0000313" key="2">
    <source>
        <dbReference type="Proteomes" id="UP000625711"/>
    </source>
</evidence>
<dbReference type="AlphaFoldDB" id="A0A834I919"/>
<organism evidence="1 2">
    <name type="scientific">Rhynchophorus ferrugineus</name>
    <name type="common">Red palm weevil</name>
    <name type="synonym">Curculio ferrugineus</name>
    <dbReference type="NCBI Taxonomy" id="354439"/>
    <lineage>
        <taxon>Eukaryota</taxon>
        <taxon>Metazoa</taxon>
        <taxon>Ecdysozoa</taxon>
        <taxon>Arthropoda</taxon>
        <taxon>Hexapoda</taxon>
        <taxon>Insecta</taxon>
        <taxon>Pterygota</taxon>
        <taxon>Neoptera</taxon>
        <taxon>Endopterygota</taxon>
        <taxon>Coleoptera</taxon>
        <taxon>Polyphaga</taxon>
        <taxon>Cucujiformia</taxon>
        <taxon>Curculionidae</taxon>
        <taxon>Dryophthorinae</taxon>
        <taxon>Rhynchophorus</taxon>
    </lineage>
</organism>